<organism evidence="2 3">
    <name type="scientific">Jatrophihabitans endophyticus</name>
    <dbReference type="NCBI Taxonomy" id="1206085"/>
    <lineage>
        <taxon>Bacteria</taxon>
        <taxon>Bacillati</taxon>
        <taxon>Actinomycetota</taxon>
        <taxon>Actinomycetes</taxon>
        <taxon>Jatrophihabitantales</taxon>
        <taxon>Jatrophihabitantaceae</taxon>
        <taxon>Jatrophihabitans</taxon>
    </lineage>
</organism>
<accession>A0A1M5UQ78</accession>
<keyword evidence="1" id="KW-1133">Transmembrane helix</keyword>
<keyword evidence="1" id="KW-0472">Membrane</keyword>
<evidence type="ECO:0000313" key="3">
    <source>
        <dbReference type="Proteomes" id="UP000186132"/>
    </source>
</evidence>
<dbReference type="STRING" id="1206085.SAMN05443575_4276"/>
<evidence type="ECO:0008006" key="4">
    <source>
        <dbReference type="Google" id="ProtNLM"/>
    </source>
</evidence>
<dbReference type="Proteomes" id="UP000186132">
    <property type="component" value="Unassembled WGS sequence"/>
</dbReference>
<gene>
    <name evidence="2" type="ORF">SAMN05443575_4276</name>
</gene>
<dbReference type="RefSeq" id="WP_073392514.1">
    <property type="nucleotide sequence ID" value="NZ_FQVU01000009.1"/>
</dbReference>
<name>A0A1M5UQ78_9ACTN</name>
<feature type="transmembrane region" description="Helical" evidence="1">
    <location>
        <begin position="71"/>
        <end position="89"/>
    </location>
</feature>
<keyword evidence="1" id="KW-0812">Transmembrane</keyword>
<feature type="transmembrane region" description="Helical" evidence="1">
    <location>
        <begin position="101"/>
        <end position="119"/>
    </location>
</feature>
<dbReference type="AlphaFoldDB" id="A0A1M5UQ78"/>
<keyword evidence="3" id="KW-1185">Reference proteome</keyword>
<reference evidence="2 3" key="1">
    <citation type="submission" date="2016-11" db="EMBL/GenBank/DDBJ databases">
        <authorList>
            <person name="Jaros S."/>
            <person name="Januszkiewicz K."/>
            <person name="Wedrychowicz H."/>
        </authorList>
    </citation>
    <scope>NUCLEOTIDE SEQUENCE [LARGE SCALE GENOMIC DNA]</scope>
    <source>
        <strain evidence="2 3">DSM 45627</strain>
    </source>
</reference>
<sequence>MTRARVAAAIAGIVTAVLLQATLIGPAFAPLAVSLPALVVAAVALVDGPAVGMSFGFATGLATDLASRHPAGLLALCWLGLGLVCGALGERRSRPRDAATAGAAAALAGSAATLLLVAVDGGGSARDAVVWLLPTAFVGTVLGLGIVPFVRAMLHTEYLRAPQPVYTELVLGPSRGR</sequence>
<evidence type="ECO:0000256" key="1">
    <source>
        <dbReference type="SAM" id="Phobius"/>
    </source>
</evidence>
<feature type="transmembrane region" description="Helical" evidence="1">
    <location>
        <begin position="131"/>
        <end position="150"/>
    </location>
</feature>
<evidence type="ECO:0000313" key="2">
    <source>
        <dbReference type="EMBL" id="SHH65161.1"/>
    </source>
</evidence>
<protein>
    <recommendedName>
        <fullName evidence="4">Rod shape-determining protein MreD</fullName>
    </recommendedName>
</protein>
<proteinExistence type="predicted"/>
<dbReference type="EMBL" id="FQVU01000009">
    <property type="protein sequence ID" value="SHH65161.1"/>
    <property type="molecule type" value="Genomic_DNA"/>
</dbReference>